<dbReference type="InterPro" id="IPR008928">
    <property type="entry name" value="6-hairpin_glycosidase_sf"/>
</dbReference>
<reference evidence="4" key="1">
    <citation type="submission" date="2019-09" db="EMBL/GenBank/DDBJ databases">
        <authorList>
            <person name="Jung D.-H."/>
        </authorList>
    </citation>
    <scope>NUCLEOTIDE SEQUENCE [LARGE SCALE GENOMIC DNA]</scope>
    <source>
        <strain evidence="4">JA-25</strain>
    </source>
</reference>
<name>A0ABX0Q9W2_9BACT</name>
<dbReference type="SUPFAM" id="SSF48208">
    <property type="entry name" value="Six-hairpin glycosidases"/>
    <property type="match status" value="1"/>
</dbReference>
<dbReference type="InterPro" id="IPR012341">
    <property type="entry name" value="6hp_glycosidase-like_sf"/>
</dbReference>
<comment type="caution">
    <text evidence="3">The sequence shown here is derived from an EMBL/GenBank/DDBJ whole genome shotgun (WGS) entry which is preliminary data.</text>
</comment>
<dbReference type="EMBL" id="WAEL01000001">
    <property type="protein sequence ID" value="NID08979.1"/>
    <property type="molecule type" value="Genomic_DNA"/>
</dbReference>
<dbReference type="Proteomes" id="UP000606008">
    <property type="component" value="Unassembled WGS sequence"/>
</dbReference>
<accession>A0ABX0Q9W2</accession>
<evidence type="ECO:0000256" key="1">
    <source>
        <dbReference type="ARBA" id="ARBA00008558"/>
    </source>
</evidence>
<keyword evidence="4" id="KW-1185">Reference proteome</keyword>
<evidence type="ECO:0000313" key="4">
    <source>
        <dbReference type="Proteomes" id="UP000606008"/>
    </source>
</evidence>
<dbReference type="Gene3D" id="1.50.10.10">
    <property type="match status" value="1"/>
</dbReference>
<gene>
    <name evidence="3" type="ORF">F7231_02235</name>
</gene>
<sequence length="446" mass="50078">MLNFVFQGYTTTCSPCHRHCLTVLFSLVDFHKIATHCQTALIDQCLPFWLTNACDGLGGGYFDYLTPDGKSIDANKTVARQAEQVWAFAYLYTNIDAQPDWLDHALHGADFLAEHAHNSQMGCYTYLDRLGNPAATPATAQLLVYDPLTGARVAAAYAQIHQATGDDQWAMLAKQTFQATLRHYQTTREALLNTSPDHLQPLRHLSQPVALLRALVDARSLFATTDWKEATEPLLDEILTEFLDKRHDTLREYVGMGGAFSNTPEGRRIATGLTMDAASLLIDVGTLLGNRRLTLQATNWSLRTCEWAWPSRAEGRTEARTDDRQGLVRWLDWKDQPVAFEGDTQRLAADHLLALAALTNGYWHTRHPEAPRWIKRIYEYTFQHFPDTRPATSWHWGITSQQQPVSPFKATADTGCYALVRGLATTWQHLDQCALLQPVGLRGVGV</sequence>
<dbReference type="PANTHER" id="PTHR15108">
    <property type="entry name" value="N-ACYLGLUCOSAMINE-2-EPIMERASE"/>
    <property type="match status" value="1"/>
</dbReference>
<organism evidence="3 4">
    <name type="scientific">Fibrivirga algicola</name>
    <dbReference type="NCBI Taxonomy" id="2950420"/>
    <lineage>
        <taxon>Bacteria</taxon>
        <taxon>Pseudomonadati</taxon>
        <taxon>Bacteroidota</taxon>
        <taxon>Cytophagia</taxon>
        <taxon>Cytophagales</taxon>
        <taxon>Spirosomataceae</taxon>
        <taxon>Fibrivirga</taxon>
    </lineage>
</organism>
<keyword evidence="2" id="KW-0413">Isomerase</keyword>
<comment type="similarity">
    <text evidence="1">Belongs to the N-acylglucosamine 2-epimerase family.</text>
</comment>
<proteinExistence type="inferred from homology"/>
<dbReference type="InterPro" id="IPR010819">
    <property type="entry name" value="AGE/CE"/>
</dbReference>
<protein>
    <submittedName>
        <fullName evidence="3">N-acyl-D-glucosamine 2-epimerase</fullName>
    </submittedName>
</protein>
<dbReference type="Pfam" id="PF07221">
    <property type="entry name" value="GlcNAc_2-epim"/>
    <property type="match status" value="1"/>
</dbReference>
<evidence type="ECO:0000313" key="3">
    <source>
        <dbReference type="EMBL" id="NID08979.1"/>
    </source>
</evidence>
<reference evidence="4" key="2">
    <citation type="submission" date="2023-07" db="EMBL/GenBank/DDBJ databases">
        <authorList>
            <person name="Jung D.-H."/>
        </authorList>
    </citation>
    <scope>NUCLEOTIDE SEQUENCE [LARGE SCALE GENOMIC DNA]</scope>
    <source>
        <strain evidence="4">JA-25</strain>
    </source>
</reference>
<evidence type="ECO:0000256" key="2">
    <source>
        <dbReference type="ARBA" id="ARBA00023235"/>
    </source>
</evidence>